<keyword evidence="1" id="KW-0472">Membrane</keyword>
<feature type="domain" description="EamA" evidence="2">
    <location>
        <begin position="2"/>
        <end position="132"/>
    </location>
</feature>
<dbReference type="PANTHER" id="PTHR22911">
    <property type="entry name" value="ACYL-MALONYL CONDENSING ENZYME-RELATED"/>
    <property type="match status" value="1"/>
</dbReference>
<feature type="transmembrane region" description="Helical" evidence="1">
    <location>
        <begin position="115"/>
        <end position="133"/>
    </location>
</feature>
<dbReference type="PANTHER" id="PTHR22911:SF137">
    <property type="entry name" value="SOLUTE CARRIER FAMILY 35 MEMBER G2-RELATED"/>
    <property type="match status" value="1"/>
</dbReference>
<feature type="transmembrane region" description="Helical" evidence="1">
    <location>
        <begin position="61"/>
        <end position="83"/>
    </location>
</feature>
<dbReference type="SUPFAM" id="SSF103481">
    <property type="entry name" value="Multidrug resistance efflux transporter EmrE"/>
    <property type="match status" value="2"/>
</dbReference>
<feature type="transmembrane region" description="Helical" evidence="1">
    <location>
        <begin position="205"/>
        <end position="226"/>
    </location>
</feature>
<keyword evidence="1" id="KW-1133">Transmembrane helix</keyword>
<feature type="transmembrane region" description="Helical" evidence="1">
    <location>
        <begin position="175"/>
        <end position="193"/>
    </location>
</feature>
<dbReference type="EMBL" id="FOCE01000004">
    <property type="protein sequence ID" value="SEN31017.1"/>
    <property type="molecule type" value="Genomic_DNA"/>
</dbReference>
<evidence type="ECO:0000259" key="2">
    <source>
        <dbReference type="Pfam" id="PF00892"/>
    </source>
</evidence>
<proteinExistence type="predicted"/>
<dbReference type="GO" id="GO:0016020">
    <property type="term" value="C:membrane"/>
    <property type="evidence" value="ECO:0007669"/>
    <property type="project" value="InterPro"/>
</dbReference>
<dbReference type="InterPro" id="IPR037185">
    <property type="entry name" value="EmrE-like"/>
</dbReference>
<dbReference type="Proteomes" id="UP000198761">
    <property type="component" value="Unassembled WGS sequence"/>
</dbReference>
<dbReference type="InterPro" id="IPR000620">
    <property type="entry name" value="EamA_dom"/>
</dbReference>
<evidence type="ECO:0000256" key="1">
    <source>
        <dbReference type="SAM" id="Phobius"/>
    </source>
</evidence>
<feature type="transmembrane region" description="Helical" evidence="1">
    <location>
        <begin position="145"/>
        <end position="163"/>
    </location>
</feature>
<reference evidence="3 4" key="1">
    <citation type="submission" date="2016-10" db="EMBL/GenBank/DDBJ databases">
        <authorList>
            <person name="de Groot N.N."/>
        </authorList>
    </citation>
    <scope>NUCLEOTIDE SEQUENCE [LARGE SCALE GENOMIC DNA]</scope>
    <source>
        <strain evidence="3 4">DSM 3857</strain>
    </source>
</reference>
<dbReference type="AlphaFoldDB" id="A0A1H8FIP9"/>
<dbReference type="STRING" id="933059.SAMN04488103_104160"/>
<evidence type="ECO:0000313" key="4">
    <source>
        <dbReference type="Proteomes" id="UP000198761"/>
    </source>
</evidence>
<keyword evidence="4" id="KW-1185">Reference proteome</keyword>
<name>A0A1H8FIP9_9RHOB</name>
<keyword evidence="1" id="KW-0812">Transmembrane</keyword>
<sequence>MISLFLGLAAALGWGLHDFLVRFVSQKAETGPLLALALGSGAILLLPLTIWEGWGAVTPQAVALATAAGAALALASVGLYRAFMIGPVGLVAPICGAFPLGALALAWAEGRVPGAREWLAVALILGGIALVARQPGTAQPARGSAILWAALAAACFALTFHLSQGAARIAGTFPATLLARLTALVLVLAALALRRDSLRPALRQWRWMGLIGALDVIAIGCVTAAGRQMHPEYAAIAASSFGVVTILLAWRFLAERLRPLQAAGAALAFAGITTLAAGS</sequence>
<dbReference type="OrthoDB" id="7704317at2"/>
<accession>A0A1H8FIP9</accession>
<dbReference type="Pfam" id="PF00892">
    <property type="entry name" value="EamA"/>
    <property type="match status" value="2"/>
</dbReference>
<feature type="transmembrane region" description="Helical" evidence="1">
    <location>
        <begin position="33"/>
        <end position="54"/>
    </location>
</feature>
<organism evidence="3 4">
    <name type="scientific">Gemmobacter aquatilis</name>
    <dbReference type="NCBI Taxonomy" id="933059"/>
    <lineage>
        <taxon>Bacteria</taxon>
        <taxon>Pseudomonadati</taxon>
        <taxon>Pseudomonadota</taxon>
        <taxon>Alphaproteobacteria</taxon>
        <taxon>Rhodobacterales</taxon>
        <taxon>Paracoccaceae</taxon>
        <taxon>Gemmobacter</taxon>
    </lineage>
</organism>
<feature type="transmembrane region" description="Helical" evidence="1">
    <location>
        <begin position="89"/>
        <end position="108"/>
    </location>
</feature>
<feature type="domain" description="EamA" evidence="2">
    <location>
        <begin position="144"/>
        <end position="274"/>
    </location>
</feature>
<gene>
    <name evidence="3" type="ORF">SAMN04488103_104160</name>
</gene>
<dbReference type="RefSeq" id="WP_091300631.1">
    <property type="nucleotide sequence ID" value="NZ_FOCE01000004.1"/>
</dbReference>
<evidence type="ECO:0000313" key="3">
    <source>
        <dbReference type="EMBL" id="SEN31017.1"/>
    </source>
</evidence>
<feature type="transmembrane region" description="Helical" evidence="1">
    <location>
        <begin position="233"/>
        <end position="253"/>
    </location>
</feature>
<protein>
    <submittedName>
        <fullName evidence="3">Uncharacterized membrane protein</fullName>
    </submittedName>
</protein>